<dbReference type="GO" id="GO:0051213">
    <property type="term" value="F:dioxygenase activity"/>
    <property type="evidence" value="ECO:0007669"/>
    <property type="project" value="UniProtKB-KW"/>
</dbReference>
<feature type="binding site" evidence="1">
    <location>
        <position position="325"/>
    </location>
    <ligand>
        <name>Mg(2+)</name>
        <dbReference type="ChEBI" id="CHEBI:18420"/>
        <label>1</label>
    </ligand>
</feature>
<feature type="domain" description="VOC" evidence="2">
    <location>
        <begin position="470"/>
        <end position="574"/>
    </location>
</feature>
<name>A0A7W6FZV9_9HYPH</name>
<feature type="binding site" evidence="1">
    <location>
        <position position="74"/>
    </location>
    <ligand>
        <name>Mg(2+)</name>
        <dbReference type="ChEBI" id="CHEBI:18420"/>
        <label>1</label>
    </ligand>
</feature>
<dbReference type="RefSeq" id="WP_183892982.1">
    <property type="nucleotide sequence ID" value="NZ_JACIDV010000001.1"/>
</dbReference>
<proteinExistence type="predicted"/>
<keyword evidence="1" id="KW-0460">Magnesium</keyword>
<comment type="cofactor">
    <cofactor evidence="1">
        <name>Mg(2+)</name>
        <dbReference type="ChEBI" id="CHEBI:18420"/>
    </cofactor>
    <text evidence="1">Binds 2 magnesium ions per subunit.</text>
</comment>
<dbReference type="Proteomes" id="UP000565286">
    <property type="component" value="Unassembled WGS sequence"/>
</dbReference>
<dbReference type="EMBL" id="JACIDV010000001">
    <property type="protein sequence ID" value="MBB3944092.1"/>
    <property type="molecule type" value="Genomic_DNA"/>
</dbReference>
<feature type="binding site" evidence="1">
    <location>
        <position position="75"/>
    </location>
    <ligand>
        <name>Mg(2+)</name>
        <dbReference type="ChEBI" id="CHEBI:18420"/>
        <label>1</label>
    </ligand>
</feature>
<reference evidence="3 4" key="1">
    <citation type="submission" date="2020-08" db="EMBL/GenBank/DDBJ databases">
        <title>Genomic Encyclopedia of Type Strains, Phase IV (KMG-IV): sequencing the most valuable type-strain genomes for metagenomic binning, comparative biology and taxonomic classification.</title>
        <authorList>
            <person name="Goeker M."/>
        </authorList>
    </citation>
    <scope>NUCLEOTIDE SEQUENCE [LARGE SCALE GENOMIC DNA]</scope>
    <source>
        <strain evidence="3 4">DSM 26438</strain>
    </source>
</reference>
<keyword evidence="3" id="KW-0560">Oxidoreductase</keyword>
<organism evidence="3 4">
    <name type="scientific">Rhizobium skierniewicense</name>
    <dbReference type="NCBI Taxonomy" id="984260"/>
    <lineage>
        <taxon>Bacteria</taxon>
        <taxon>Pseudomonadati</taxon>
        <taxon>Pseudomonadota</taxon>
        <taxon>Alphaproteobacteria</taxon>
        <taxon>Hyphomicrobiales</taxon>
        <taxon>Rhizobiaceae</taxon>
        <taxon>Rhizobium/Agrobacterium group</taxon>
        <taxon>Rhizobium</taxon>
    </lineage>
</organism>
<dbReference type="Gene3D" id="1.10.4080.10">
    <property type="entry name" value="ADP-ribosylation/Crystallin J1"/>
    <property type="match status" value="1"/>
</dbReference>
<comment type="caution">
    <text evidence="3">The sequence shown here is derived from an EMBL/GenBank/DDBJ whole genome shotgun (WGS) entry which is preliminary data.</text>
</comment>
<keyword evidence="3" id="KW-0456">Lyase</keyword>
<evidence type="ECO:0000256" key="1">
    <source>
        <dbReference type="PIRSR" id="PIRSR605502-1"/>
    </source>
</evidence>
<evidence type="ECO:0000259" key="2">
    <source>
        <dbReference type="PROSITE" id="PS51819"/>
    </source>
</evidence>
<dbReference type="InterPro" id="IPR037523">
    <property type="entry name" value="VOC_core"/>
</dbReference>
<dbReference type="GO" id="GO:0046872">
    <property type="term" value="F:metal ion binding"/>
    <property type="evidence" value="ECO:0007669"/>
    <property type="project" value="UniProtKB-KW"/>
</dbReference>
<dbReference type="SUPFAM" id="SSF54593">
    <property type="entry name" value="Glyoxalase/Bleomycin resistance protein/Dihydroxybiphenyl dioxygenase"/>
    <property type="match status" value="1"/>
</dbReference>
<dbReference type="PANTHER" id="PTHR16222:SF12">
    <property type="entry name" value="ADP-RIBOSYLGLYCOHYDROLASE-RELATED"/>
    <property type="match status" value="1"/>
</dbReference>
<dbReference type="GO" id="GO:0016787">
    <property type="term" value="F:hydrolase activity"/>
    <property type="evidence" value="ECO:0007669"/>
    <property type="project" value="UniProtKB-KW"/>
</dbReference>
<protein>
    <submittedName>
        <fullName evidence="3">ADP-ribosylglycohydrolase/catechol 2,3-dioxygenase-like lactoylglutathione lyase family enzyme</fullName>
    </submittedName>
</protein>
<dbReference type="Pfam" id="PF03747">
    <property type="entry name" value="ADP_ribosyl_GH"/>
    <property type="match status" value="1"/>
</dbReference>
<feature type="binding site" evidence="1">
    <location>
        <position position="323"/>
    </location>
    <ligand>
        <name>Mg(2+)</name>
        <dbReference type="ChEBI" id="CHEBI:18420"/>
        <label>1</label>
    </ligand>
</feature>
<evidence type="ECO:0000313" key="3">
    <source>
        <dbReference type="EMBL" id="MBB3944092.1"/>
    </source>
</evidence>
<dbReference type="SUPFAM" id="SSF101478">
    <property type="entry name" value="ADP-ribosylglycohydrolase"/>
    <property type="match status" value="1"/>
</dbReference>
<dbReference type="PROSITE" id="PS51819">
    <property type="entry name" value="VOC"/>
    <property type="match status" value="1"/>
</dbReference>
<feature type="binding site" evidence="1">
    <location>
        <position position="326"/>
    </location>
    <ligand>
        <name>Mg(2+)</name>
        <dbReference type="ChEBI" id="CHEBI:18420"/>
        <label>1</label>
    </ligand>
</feature>
<dbReference type="InterPro" id="IPR050792">
    <property type="entry name" value="ADP-ribosylglycohydrolase"/>
</dbReference>
<keyword evidence="3" id="KW-0223">Dioxygenase</keyword>
<dbReference type="InterPro" id="IPR036705">
    <property type="entry name" value="Ribosyl_crysJ1_sf"/>
</dbReference>
<keyword evidence="3" id="KW-0378">Hydrolase</keyword>
<gene>
    <name evidence="3" type="ORF">GGQ73_000015</name>
</gene>
<dbReference type="GO" id="GO:0016829">
    <property type="term" value="F:lyase activity"/>
    <property type="evidence" value="ECO:0007669"/>
    <property type="project" value="UniProtKB-KW"/>
</dbReference>
<dbReference type="PANTHER" id="PTHR16222">
    <property type="entry name" value="ADP-RIBOSYLGLYCOHYDROLASE"/>
    <property type="match status" value="1"/>
</dbReference>
<dbReference type="InterPro" id="IPR029068">
    <property type="entry name" value="Glyas_Bleomycin-R_OHBP_Dase"/>
</dbReference>
<keyword evidence="4" id="KW-1185">Reference proteome</keyword>
<accession>A0A7W6FZV9</accession>
<feature type="binding site" evidence="1">
    <location>
        <position position="73"/>
    </location>
    <ligand>
        <name>Mg(2+)</name>
        <dbReference type="ChEBI" id="CHEBI:18420"/>
        <label>1</label>
    </ligand>
</feature>
<dbReference type="AlphaFoldDB" id="A0A7W6FZV9"/>
<dbReference type="Gene3D" id="3.10.180.10">
    <property type="entry name" value="2,3-Dihydroxybiphenyl 1,2-Dioxygenase, domain 1"/>
    <property type="match status" value="1"/>
</dbReference>
<dbReference type="InterPro" id="IPR005502">
    <property type="entry name" value="Ribosyl_crysJ1"/>
</dbReference>
<sequence>MSVERNAANVSEIKFQGVILGAAFGDALGWPQEGRAQNSSSSKKAALSFYDWVKRSGGRFQPHEEVIPAGTYSDDTQLIIAGARARLNYVAWWQYLARVELPLWTIYERGGGGASLRAARLWLKGSPPWEAGSSDRDRYYQAGGNGVAMRVAPHVLLGVRDERFDSVAQAVIADGVITHGHPEALVGALAYAFALWYAVRINRTLDYGELLSALLKHQAQWATWPDIDAMWPAWIDKAQEHGFETRWGDAVSNMIERLRVGADSLEAGALSLDGETMQRLGCFDKAILGAGTVAAAAAIYLASRHAAGPMEGVLTAAFAKGSDTDTIASMTGALCGATSGTDWIGAILQEVQDTRYLNQLAQELAANRSKKTDGFEMINAKILAKIIAELSNGKKNVPLPRGFPTSARPANLVRSKSRGLRSQSWQLETPDAPTIVIKKLSKAPQSSEDNVNLPQLQFGSPPQHQEVNAVLAGICLVSIDLDRSVEFYNLILGLPVLSRTQSQVRLDHHLVLRRSERNEPAGSGTIVFIRHRDLDGCVKRLAASGIEASDSGKGDKRKITCVDPDGRTVELIEAVLGSK</sequence>
<keyword evidence="1" id="KW-0479">Metal-binding</keyword>
<evidence type="ECO:0000313" key="4">
    <source>
        <dbReference type="Proteomes" id="UP000565286"/>
    </source>
</evidence>